<organism evidence="1 2">
    <name type="scientific">Smittium culicis</name>
    <dbReference type="NCBI Taxonomy" id="133412"/>
    <lineage>
        <taxon>Eukaryota</taxon>
        <taxon>Fungi</taxon>
        <taxon>Fungi incertae sedis</taxon>
        <taxon>Zoopagomycota</taxon>
        <taxon>Kickxellomycotina</taxon>
        <taxon>Harpellomycetes</taxon>
        <taxon>Harpellales</taxon>
        <taxon>Legeriomycetaceae</taxon>
        <taxon>Smittium</taxon>
    </lineage>
</organism>
<dbReference type="Proteomes" id="UP000187429">
    <property type="component" value="Unassembled WGS sequence"/>
</dbReference>
<reference evidence="2" key="1">
    <citation type="submission" date="2017-01" db="EMBL/GenBank/DDBJ databases">
        <authorList>
            <person name="Wang Y."/>
            <person name="White M."/>
            <person name="Kvist S."/>
            <person name="Moncalvo J.-M."/>
        </authorList>
    </citation>
    <scope>NUCLEOTIDE SEQUENCE [LARGE SCALE GENOMIC DNA]</scope>
    <source>
        <strain evidence="2">ID-206-W2</strain>
    </source>
</reference>
<dbReference type="OrthoDB" id="5636081at2759"/>
<dbReference type="AlphaFoldDB" id="A0A1R1YLR9"/>
<dbReference type="EMBL" id="LSSM01000806">
    <property type="protein sequence ID" value="OMJ27848.1"/>
    <property type="molecule type" value="Genomic_DNA"/>
</dbReference>
<gene>
    <name evidence="1" type="ORF">AYI69_g2694</name>
</gene>
<comment type="caution">
    <text evidence="1">The sequence shown here is derived from an EMBL/GenBank/DDBJ whole genome shotgun (WGS) entry which is preliminary data.</text>
</comment>
<proteinExistence type="predicted"/>
<name>A0A1R1YLR9_9FUNG</name>
<evidence type="ECO:0000313" key="2">
    <source>
        <dbReference type="Proteomes" id="UP000187429"/>
    </source>
</evidence>
<evidence type="ECO:0000313" key="1">
    <source>
        <dbReference type="EMBL" id="OMJ27848.1"/>
    </source>
</evidence>
<keyword evidence="2" id="KW-1185">Reference proteome</keyword>
<sequence length="131" mass="14427">MLLKSRLIPHFHSIEKNILPTAPTSPSSSKKKRMIHNNDIETEHAFARLCQDRSLSDVLVTTSDSAVIHVSDLTLLAKESCQLLARNSAASQPPAHPNNIRVSVVVNNLNISLTPINDTLFTIASKLPRQN</sequence>
<protein>
    <submittedName>
        <fullName evidence="1">Uncharacterized protein</fullName>
    </submittedName>
</protein>
<accession>A0A1R1YLR9</accession>